<dbReference type="Proteomes" id="UP000515908">
    <property type="component" value="Chromosome 02"/>
</dbReference>
<proteinExistence type="predicted"/>
<evidence type="ECO:0000313" key="3">
    <source>
        <dbReference type="Proteomes" id="UP000515908"/>
    </source>
</evidence>
<keyword evidence="3" id="KW-1185">Reference proteome</keyword>
<name>A0A7G2C1B8_9TRYP</name>
<protein>
    <submittedName>
        <fullName evidence="2">Uncharacterized protein</fullName>
    </submittedName>
</protein>
<organism evidence="2 3">
    <name type="scientific">Angomonas deanei</name>
    <dbReference type="NCBI Taxonomy" id="59799"/>
    <lineage>
        <taxon>Eukaryota</taxon>
        <taxon>Discoba</taxon>
        <taxon>Euglenozoa</taxon>
        <taxon>Kinetoplastea</taxon>
        <taxon>Metakinetoplastina</taxon>
        <taxon>Trypanosomatida</taxon>
        <taxon>Trypanosomatidae</taxon>
        <taxon>Strigomonadinae</taxon>
        <taxon>Angomonas</taxon>
    </lineage>
</organism>
<feature type="region of interest" description="Disordered" evidence="1">
    <location>
        <begin position="1"/>
        <end position="50"/>
    </location>
</feature>
<dbReference type="AlphaFoldDB" id="A0A7G2C1B8"/>
<sequence length="244" mass="27488">MRTSPNTAGGSNSFFNLFQHHHGGHSHHRSQTTPVTEEHHSSTQERPEALPSKYQERFNGQPVSGTVVIGPDFPELLFEERCHPHEASGDAEPVTYSDYAARHQSEFFELVTPDGESIEKILRDFDTPIDSADSVENSGGQPDSEKRRKSILNEGGFVIFSDAYLEKHPDSSITNITRQYQLLSGAKSVVDRYAGLEDITDEKKAKVEILKQYIQEADLQERPLFRRKNSEIVYGHANYKGADK</sequence>
<feature type="compositionally biased region" description="Basic residues" evidence="1">
    <location>
        <begin position="19"/>
        <end position="30"/>
    </location>
</feature>
<dbReference type="EMBL" id="LR877146">
    <property type="protein sequence ID" value="CAD2213558.1"/>
    <property type="molecule type" value="Genomic_DNA"/>
</dbReference>
<reference evidence="2 3" key="1">
    <citation type="submission" date="2020-08" db="EMBL/GenBank/DDBJ databases">
        <authorList>
            <person name="Newling K."/>
            <person name="Davey J."/>
            <person name="Forrester S."/>
        </authorList>
    </citation>
    <scope>NUCLEOTIDE SEQUENCE [LARGE SCALE GENOMIC DNA]</scope>
    <source>
        <strain evidence="3">Crithidia deanei Carvalho (ATCC PRA-265)</strain>
    </source>
</reference>
<feature type="compositionally biased region" description="Basic and acidic residues" evidence="1">
    <location>
        <begin position="36"/>
        <end position="48"/>
    </location>
</feature>
<evidence type="ECO:0000313" key="2">
    <source>
        <dbReference type="EMBL" id="CAD2213558.1"/>
    </source>
</evidence>
<accession>A0A7G2C1B8</accession>
<feature type="compositionally biased region" description="Polar residues" evidence="1">
    <location>
        <begin position="1"/>
        <end position="16"/>
    </location>
</feature>
<dbReference type="VEuPathDB" id="TriTrypDB:ADEAN_000100100"/>
<evidence type="ECO:0000256" key="1">
    <source>
        <dbReference type="SAM" id="MobiDB-lite"/>
    </source>
</evidence>
<gene>
    <name evidence="2" type="ORF">ADEAN_000100100</name>
</gene>